<dbReference type="InterPro" id="IPR043128">
    <property type="entry name" value="Rev_trsase/Diguanyl_cyclase"/>
</dbReference>
<dbReference type="Gene3D" id="3.30.70.270">
    <property type="match status" value="1"/>
</dbReference>
<evidence type="ECO:0000313" key="3">
    <source>
        <dbReference type="Proteomes" id="UP000229362"/>
    </source>
</evidence>
<dbReference type="Proteomes" id="UP000229362">
    <property type="component" value="Unassembled WGS sequence"/>
</dbReference>
<dbReference type="InterPro" id="IPR000160">
    <property type="entry name" value="GGDEF_dom"/>
</dbReference>
<dbReference type="EMBL" id="PFBZ01000010">
    <property type="protein sequence ID" value="PIT86968.1"/>
    <property type="molecule type" value="Genomic_DNA"/>
</dbReference>
<feature type="domain" description="GGDEF" evidence="1">
    <location>
        <begin position="139"/>
        <end position="276"/>
    </location>
</feature>
<proteinExistence type="predicted"/>
<organism evidence="2 3">
    <name type="scientific">Candidatus Magasanikbacteria bacterium CG10_big_fil_rev_8_21_14_0_10_43_6</name>
    <dbReference type="NCBI Taxonomy" id="1974650"/>
    <lineage>
        <taxon>Bacteria</taxon>
        <taxon>Candidatus Magasanikiibacteriota</taxon>
    </lineage>
</organism>
<dbReference type="SUPFAM" id="SSF55073">
    <property type="entry name" value="Nucleotide cyclase"/>
    <property type="match status" value="1"/>
</dbReference>
<accession>A0A2M6W2F7</accession>
<dbReference type="PROSITE" id="PS50887">
    <property type="entry name" value="GGDEF"/>
    <property type="match status" value="1"/>
</dbReference>
<reference evidence="3" key="1">
    <citation type="submission" date="2017-09" db="EMBL/GenBank/DDBJ databases">
        <title>Depth-based differentiation of microbial function through sediment-hosted aquifers and enrichment of novel symbionts in the deep terrestrial subsurface.</title>
        <authorList>
            <person name="Probst A.J."/>
            <person name="Ladd B."/>
            <person name="Jarett J.K."/>
            <person name="Geller-Mcgrath D.E."/>
            <person name="Sieber C.M.K."/>
            <person name="Emerson J.B."/>
            <person name="Anantharaman K."/>
            <person name="Thomas B.C."/>
            <person name="Malmstrom R."/>
            <person name="Stieglmeier M."/>
            <person name="Klingl A."/>
            <person name="Woyke T."/>
            <person name="Ryan C.M."/>
            <person name="Banfield J.F."/>
        </authorList>
    </citation>
    <scope>NUCLEOTIDE SEQUENCE [LARGE SCALE GENOMIC DNA]</scope>
</reference>
<dbReference type="AlphaFoldDB" id="A0A2M6W2F7"/>
<evidence type="ECO:0000313" key="2">
    <source>
        <dbReference type="EMBL" id="PIT86968.1"/>
    </source>
</evidence>
<comment type="caution">
    <text evidence="2">The sequence shown here is derived from an EMBL/GenBank/DDBJ whole genome shotgun (WGS) entry which is preliminary data.</text>
</comment>
<sequence length="443" mass="49854">MTDIRDKDKFEGLGPAEEVETIAESARSLVDTLLHELTIGEKAHFVGEGDVTRALDILRQLMEGKHAPEKTLETVHALLAGDALKDIHPETLQYIEGKIAGKDPVTGLERREAQTNRMRDMFNELRETEEGAAFIESANKKGLIVFDVRGLKMVNDVMKDHKYGDQYLKNMTDLTNEHILPVLKALGNKTDATLARDGGDEFSILINSDMDLSEKVGLDNFLADVDAAIDHTDGFIEHVGRQEKTRLEFLTEYAEFRLAQEVNRSIDREKLCEFMAKGEADPEAYQLPEHFEPRMLVAAGSSTFAEVIEHPENEEFKDDIKAYNETGELPIKAVKDPSKYAINSLVGAIRSRADSRSYKRKTDQNNAFIESEKPEDQLMIKMISRNDVTVKLALDLQKSRGEIRSIATEFETQVTRLSRQREEVAAERDACLTEKAVLEAKLA</sequence>
<dbReference type="InterPro" id="IPR029787">
    <property type="entry name" value="Nucleotide_cyclase"/>
</dbReference>
<evidence type="ECO:0000259" key="1">
    <source>
        <dbReference type="PROSITE" id="PS50887"/>
    </source>
</evidence>
<gene>
    <name evidence="2" type="ORF">COU33_00215</name>
</gene>
<protein>
    <recommendedName>
        <fullName evidence="1">GGDEF domain-containing protein</fullName>
    </recommendedName>
</protein>
<name>A0A2M6W2F7_9BACT</name>